<organism evidence="1 2">
    <name type="scientific">Streptomyces nojiriensis</name>
    <dbReference type="NCBI Taxonomy" id="66374"/>
    <lineage>
        <taxon>Bacteria</taxon>
        <taxon>Bacillati</taxon>
        <taxon>Actinomycetota</taxon>
        <taxon>Actinomycetes</taxon>
        <taxon>Kitasatosporales</taxon>
        <taxon>Streptomycetaceae</taxon>
        <taxon>Streptomyces</taxon>
    </lineage>
</organism>
<keyword evidence="2" id="KW-1185">Reference proteome</keyword>
<evidence type="ECO:0000313" key="1">
    <source>
        <dbReference type="EMBL" id="GHI69874.1"/>
    </source>
</evidence>
<sequence length="220" mass="24175">MPVTPAAAMSVAPPTVGGMGFTSAWSISCHEDSVIADLAQRTAAAVEADRTCPRARRRWAAWQRAPLPDHRTWWTGTPAEDEAIRSFQDLTRPGRHVDDLCTFPFVDEIWDRQPDQELMFVSVHSKAYPVSALFHAIGPERAALLPGWCGNFVLTAAEVRGALPAVERALGFGPEERARAQRQIWLDSEPRESVLDGPLRAWRAAARAGLGLCGLAFHVE</sequence>
<proteinExistence type="predicted"/>
<dbReference type="EMBL" id="BNEC01000005">
    <property type="protein sequence ID" value="GHI69874.1"/>
    <property type="molecule type" value="Genomic_DNA"/>
</dbReference>
<protein>
    <submittedName>
        <fullName evidence="1">Uncharacterized protein</fullName>
    </submittedName>
</protein>
<dbReference type="Proteomes" id="UP000613974">
    <property type="component" value="Unassembled WGS sequence"/>
</dbReference>
<gene>
    <name evidence="1" type="ORF">Snoj_37920</name>
</gene>
<comment type="caution">
    <text evidence="1">The sequence shown here is derived from an EMBL/GenBank/DDBJ whole genome shotgun (WGS) entry which is preliminary data.</text>
</comment>
<reference evidence="2" key="1">
    <citation type="submission" date="2023-07" db="EMBL/GenBank/DDBJ databases">
        <title>Whole genome shotgun sequence of Streptomyces nojiriensis NBRC 13794.</title>
        <authorList>
            <person name="Komaki H."/>
            <person name="Tamura T."/>
        </authorList>
    </citation>
    <scope>NUCLEOTIDE SEQUENCE [LARGE SCALE GENOMIC DNA]</scope>
    <source>
        <strain evidence="2">NBRC 13794</strain>
    </source>
</reference>
<name>A0ABQ3SP31_9ACTN</name>
<accession>A0ABQ3SP31</accession>
<evidence type="ECO:0000313" key="2">
    <source>
        <dbReference type="Proteomes" id="UP000613974"/>
    </source>
</evidence>